<keyword evidence="5" id="KW-1185">Reference proteome</keyword>
<dbReference type="PROSITE" id="PS00194">
    <property type="entry name" value="THIOREDOXIN_1"/>
    <property type="match status" value="1"/>
</dbReference>
<dbReference type="Pfam" id="PF00085">
    <property type="entry name" value="Thioredoxin"/>
    <property type="match status" value="1"/>
</dbReference>
<accession>A0A4E0R862</accession>
<dbReference type="InterPro" id="IPR010400">
    <property type="entry name" value="PITH_dom"/>
</dbReference>
<dbReference type="GO" id="GO:0005737">
    <property type="term" value="C:cytoplasm"/>
    <property type="evidence" value="ECO:0007669"/>
    <property type="project" value="UniProtKB-ARBA"/>
</dbReference>
<dbReference type="SUPFAM" id="SSF52833">
    <property type="entry name" value="Thioredoxin-like"/>
    <property type="match status" value="1"/>
</dbReference>
<feature type="domain" description="PITH" evidence="3">
    <location>
        <begin position="118"/>
        <end position="289"/>
    </location>
</feature>
<evidence type="ECO:0000256" key="1">
    <source>
        <dbReference type="ARBA" id="ARBA00023157"/>
    </source>
</evidence>
<dbReference type="EMBL" id="JXXN02002316">
    <property type="protein sequence ID" value="THD23136.1"/>
    <property type="molecule type" value="Genomic_DNA"/>
</dbReference>
<dbReference type="PROSITE" id="PS51532">
    <property type="entry name" value="PITH"/>
    <property type="match status" value="1"/>
</dbReference>
<dbReference type="Gene3D" id="3.40.30.10">
    <property type="entry name" value="Glutaredoxin"/>
    <property type="match status" value="1"/>
</dbReference>
<dbReference type="InterPro" id="IPR008979">
    <property type="entry name" value="Galactose-bd-like_sf"/>
</dbReference>
<gene>
    <name evidence="4" type="ORF">D915_006094</name>
</gene>
<dbReference type="Gene3D" id="2.60.120.470">
    <property type="entry name" value="PITH domain"/>
    <property type="match status" value="1"/>
</dbReference>
<sequence>MLVHIEDKTHFDRMISTEGGNSDELAIVDFFATWCGPCTEIAPLFTALSSQYENIKFLKVDVDKNEEIAVMYDVRTLPTFLFLRGTKVVDRLTGASAEKLKSKVREHCKLDLGEAASQSSSGIHKQPDLTPFLALAQCECLNEEDSHPLSSLLESKDDKAYLLSDTDAQLVIHITFSQFIKLRSIQLNGPIANGPKTIKLFLNQTATPDFDSCEKGDAVQTVDLTPSDLEDGKMIPLNFVKFQNVLSITIFVKDNQDGSDQTRIDRLRFFGNPVNTTNMQNFKRVAGKSGEGHSGV</sequence>
<dbReference type="Proteomes" id="UP000230066">
    <property type="component" value="Unassembled WGS sequence"/>
</dbReference>
<dbReference type="AlphaFoldDB" id="A0A4E0R862"/>
<organism evidence="4 5">
    <name type="scientific">Fasciola hepatica</name>
    <name type="common">Liver fluke</name>
    <dbReference type="NCBI Taxonomy" id="6192"/>
    <lineage>
        <taxon>Eukaryota</taxon>
        <taxon>Metazoa</taxon>
        <taxon>Spiralia</taxon>
        <taxon>Lophotrochozoa</taxon>
        <taxon>Platyhelminthes</taxon>
        <taxon>Trematoda</taxon>
        <taxon>Digenea</taxon>
        <taxon>Plagiorchiida</taxon>
        <taxon>Echinostomata</taxon>
        <taxon>Echinostomatoidea</taxon>
        <taxon>Fasciolidae</taxon>
        <taxon>Fasciola</taxon>
    </lineage>
</organism>
<dbReference type="PANTHER" id="PTHR46115">
    <property type="entry name" value="THIOREDOXIN-LIKE PROTEIN 1"/>
    <property type="match status" value="1"/>
</dbReference>
<dbReference type="CDD" id="cd02947">
    <property type="entry name" value="TRX_family"/>
    <property type="match status" value="1"/>
</dbReference>
<dbReference type="Pfam" id="PF06201">
    <property type="entry name" value="PITH"/>
    <property type="match status" value="1"/>
</dbReference>
<dbReference type="PRINTS" id="PR00421">
    <property type="entry name" value="THIOREDOXIN"/>
</dbReference>
<evidence type="ECO:0000259" key="2">
    <source>
        <dbReference type="PROSITE" id="PS51352"/>
    </source>
</evidence>
<feature type="domain" description="Thioredoxin" evidence="2">
    <location>
        <begin position="1"/>
        <end position="109"/>
    </location>
</feature>
<dbReference type="SUPFAM" id="SSF49785">
    <property type="entry name" value="Galactose-binding domain-like"/>
    <property type="match status" value="1"/>
</dbReference>
<evidence type="ECO:0000313" key="4">
    <source>
        <dbReference type="EMBL" id="THD23136.1"/>
    </source>
</evidence>
<dbReference type="InterPro" id="IPR013766">
    <property type="entry name" value="Thioredoxin_domain"/>
</dbReference>
<comment type="caution">
    <text evidence="4">The sequence shown here is derived from an EMBL/GenBank/DDBJ whole genome shotgun (WGS) entry which is preliminary data.</text>
</comment>
<keyword evidence="1" id="KW-1015">Disulfide bond</keyword>
<dbReference type="InterPro" id="IPR037047">
    <property type="entry name" value="PITH_dom_sf"/>
</dbReference>
<evidence type="ECO:0000259" key="3">
    <source>
        <dbReference type="PROSITE" id="PS51532"/>
    </source>
</evidence>
<dbReference type="PROSITE" id="PS51352">
    <property type="entry name" value="THIOREDOXIN_2"/>
    <property type="match status" value="1"/>
</dbReference>
<dbReference type="InterPro" id="IPR036249">
    <property type="entry name" value="Thioredoxin-like_sf"/>
</dbReference>
<proteinExistence type="predicted"/>
<name>A0A4E0R862_FASHE</name>
<evidence type="ECO:0000313" key="5">
    <source>
        <dbReference type="Proteomes" id="UP000230066"/>
    </source>
</evidence>
<dbReference type="InterPro" id="IPR017937">
    <property type="entry name" value="Thioredoxin_CS"/>
</dbReference>
<reference evidence="4" key="1">
    <citation type="submission" date="2019-03" db="EMBL/GenBank/DDBJ databases">
        <title>Improved annotation for the trematode Fasciola hepatica.</title>
        <authorList>
            <person name="Choi Y.-J."/>
            <person name="Martin J."/>
            <person name="Mitreva M."/>
        </authorList>
    </citation>
    <scope>NUCLEOTIDE SEQUENCE [LARGE SCALE GENOMIC DNA]</scope>
</reference>
<protein>
    <submittedName>
        <fullName evidence="4">Thiol-disulfide exchange intermediate</fullName>
    </submittedName>
</protein>